<feature type="modified residue" description="4-aspartylphosphate" evidence="13">
    <location>
        <position position="509"/>
    </location>
</feature>
<evidence type="ECO:0000256" key="4">
    <source>
        <dbReference type="ARBA" id="ARBA00022475"/>
    </source>
</evidence>
<dbReference type="InterPro" id="IPR001789">
    <property type="entry name" value="Sig_transdc_resp-reg_receiver"/>
</dbReference>
<dbReference type="SUPFAM" id="SSF47226">
    <property type="entry name" value="Histidine-containing phosphotransfer domain, HPT domain"/>
    <property type="match status" value="1"/>
</dbReference>
<dbReference type="Pfam" id="PF01627">
    <property type="entry name" value="Hpt"/>
    <property type="match status" value="1"/>
</dbReference>
<dbReference type="CDD" id="cd00082">
    <property type="entry name" value="HisKA"/>
    <property type="match status" value="1"/>
</dbReference>
<keyword evidence="4" id="KW-1003">Cell membrane</keyword>
<feature type="domain" description="HPt" evidence="17">
    <location>
        <begin position="635"/>
        <end position="728"/>
    </location>
</feature>
<evidence type="ECO:0000256" key="14">
    <source>
        <dbReference type="SAM" id="Coils"/>
    </source>
</evidence>
<dbReference type="InterPro" id="IPR003661">
    <property type="entry name" value="HisK_dim/P_dom"/>
</dbReference>
<evidence type="ECO:0000259" key="16">
    <source>
        <dbReference type="PROSITE" id="PS50110"/>
    </source>
</evidence>
<feature type="modified residue" description="Phosphohistidine" evidence="12">
    <location>
        <position position="674"/>
    </location>
</feature>
<dbReference type="SUPFAM" id="SSF55874">
    <property type="entry name" value="ATPase domain of HSP90 chaperone/DNA topoisomerase II/histidine kinase"/>
    <property type="match status" value="1"/>
</dbReference>
<dbReference type="PANTHER" id="PTHR45339:SF1">
    <property type="entry name" value="HYBRID SIGNAL TRANSDUCTION HISTIDINE KINASE J"/>
    <property type="match status" value="1"/>
</dbReference>
<dbReference type="EMBL" id="JAVSKO010000002">
    <property type="protein sequence ID" value="MDT3467658.1"/>
    <property type="molecule type" value="Genomic_DNA"/>
</dbReference>
<evidence type="ECO:0000256" key="2">
    <source>
        <dbReference type="ARBA" id="ARBA00004651"/>
    </source>
</evidence>
<dbReference type="RefSeq" id="WP_312561129.1">
    <property type="nucleotide sequence ID" value="NZ_JAVSKO010000002.1"/>
</dbReference>
<accession>A0AAJ2J944</accession>
<keyword evidence="7" id="KW-0547">Nucleotide-binding</keyword>
<dbReference type="InterPro" id="IPR036097">
    <property type="entry name" value="HisK_dim/P_sf"/>
</dbReference>
<dbReference type="InterPro" id="IPR036890">
    <property type="entry name" value="HATPase_C_sf"/>
</dbReference>
<keyword evidence="14" id="KW-0175">Coiled coil</keyword>
<keyword evidence="5 13" id="KW-0597">Phosphoprotein</keyword>
<keyword evidence="11" id="KW-0472">Membrane</keyword>
<evidence type="ECO:0000256" key="6">
    <source>
        <dbReference type="ARBA" id="ARBA00022692"/>
    </source>
</evidence>
<dbReference type="SUPFAM" id="SSF47384">
    <property type="entry name" value="Homodimeric domain of signal transducing histidine kinase"/>
    <property type="match status" value="1"/>
</dbReference>
<dbReference type="SMART" id="SM00073">
    <property type="entry name" value="HPT"/>
    <property type="match status" value="1"/>
</dbReference>
<dbReference type="InterPro" id="IPR003594">
    <property type="entry name" value="HATPase_dom"/>
</dbReference>
<dbReference type="FunFam" id="3.30.565.10:FF:000010">
    <property type="entry name" value="Sensor histidine kinase RcsC"/>
    <property type="match status" value="1"/>
</dbReference>
<evidence type="ECO:0000256" key="7">
    <source>
        <dbReference type="ARBA" id="ARBA00022741"/>
    </source>
</evidence>
<evidence type="ECO:0000256" key="1">
    <source>
        <dbReference type="ARBA" id="ARBA00000085"/>
    </source>
</evidence>
<evidence type="ECO:0000256" key="11">
    <source>
        <dbReference type="ARBA" id="ARBA00023136"/>
    </source>
</evidence>
<dbReference type="GO" id="GO:0005886">
    <property type="term" value="C:plasma membrane"/>
    <property type="evidence" value="ECO:0007669"/>
    <property type="project" value="UniProtKB-SubCell"/>
</dbReference>
<dbReference type="CDD" id="cd16922">
    <property type="entry name" value="HATPase_EvgS-ArcB-TorS-like"/>
    <property type="match status" value="1"/>
</dbReference>
<dbReference type="Gene3D" id="1.20.120.160">
    <property type="entry name" value="HPT domain"/>
    <property type="match status" value="1"/>
</dbReference>
<evidence type="ECO:0000259" key="15">
    <source>
        <dbReference type="PROSITE" id="PS50109"/>
    </source>
</evidence>
<keyword evidence="9" id="KW-1133">Transmembrane helix</keyword>
<evidence type="ECO:0000256" key="10">
    <source>
        <dbReference type="ARBA" id="ARBA00023012"/>
    </source>
</evidence>
<dbReference type="Gene3D" id="1.10.287.130">
    <property type="match status" value="1"/>
</dbReference>
<dbReference type="InterPro" id="IPR005467">
    <property type="entry name" value="His_kinase_dom"/>
</dbReference>
<feature type="domain" description="Response regulatory" evidence="16">
    <location>
        <begin position="460"/>
        <end position="579"/>
    </location>
</feature>
<dbReference type="Pfam" id="PF02518">
    <property type="entry name" value="HATPase_c"/>
    <property type="match status" value="1"/>
</dbReference>
<feature type="domain" description="Histidine kinase" evidence="15">
    <location>
        <begin position="83"/>
        <end position="304"/>
    </location>
</feature>
<evidence type="ECO:0000256" key="13">
    <source>
        <dbReference type="PROSITE-ProRule" id="PRU00169"/>
    </source>
</evidence>
<dbReference type="GO" id="GO:0000155">
    <property type="term" value="F:phosphorelay sensor kinase activity"/>
    <property type="evidence" value="ECO:0007669"/>
    <property type="project" value="InterPro"/>
</dbReference>
<dbReference type="Pfam" id="PF00512">
    <property type="entry name" value="HisKA"/>
    <property type="match status" value="1"/>
</dbReference>
<keyword evidence="10" id="KW-0902">Two-component regulatory system</keyword>
<dbReference type="Gene3D" id="3.40.50.2300">
    <property type="match status" value="1"/>
</dbReference>
<evidence type="ECO:0000256" key="9">
    <source>
        <dbReference type="ARBA" id="ARBA00022989"/>
    </source>
</evidence>
<dbReference type="CDD" id="cd17546">
    <property type="entry name" value="REC_hyHK_CKI1_RcsC-like"/>
    <property type="match status" value="1"/>
</dbReference>
<dbReference type="Gene3D" id="3.30.565.10">
    <property type="entry name" value="Histidine kinase-like ATPase, C-terminal domain"/>
    <property type="match status" value="1"/>
</dbReference>
<evidence type="ECO:0000256" key="3">
    <source>
        <dbReference type="ARBA" id="ARBA00012438"/>
    </source>
</evidence>
<comment type="subcellular location">
    <subcellularLocation>
        <location evidence="2">Cell membrane</location>
        <topology evidence="2">Multi-pass membrane protein</topology>
    </subcellularLocation>
</comment>
<evidence type="ECO:0000256" key="12">
    <source>
        <dbReference type="PROSITE-ProRule" id="PRU00110"/>
    </source>
</evidence>
<dbReference type="PANTHER" id="PTHR45339">
    <property type="entry name" value="HYBRID SIGNAL TRANSDUCTION HISTIDINE KINASE J"/>
    <property type="match status" value="1"/>
</dbReference>
<name>A0AAJ2J944_STEMA</name>
<dbReference type="PRINTS" id="PR00344">
    <property type="entry name" value="BCTRLSENSOR"/>
</dbReference>
<gene>
    <name evidence="18" type="ORF">ROV92_06575</name>
</gene>
<dbReference type="SMART" id="SM00388">
    <property type="entry name" value="HisKA"/>
    <property type="match status" value="1"/>
</dbReference>
<keyword evidence="8 18" id="KW-0067">ATP-binding</keyword>
<keyword evidence="6" id="KW-0812">Transmembrane</keyword>
<comment type="catalytic activity">
    <reaction evidence="1">
        <text>ATP + protein L-histidine = ADP + protein N-phospho-L-histidine.</text>
        <dbReference type="EC" id="2.7.13.3"/>
    </reaction>
</comment>
<dbReference type="InterPro" id="IPR004358">
    <property type="entry name" value="Sig_transdc_His_kin-like_C"/>
</dbReference>
<dbReference type="InterPro" id="IPR008207">
    <property type="entry name" value="Sig_transdc_His_kin_Hpt_dom"/>
</dbReference>
<dbReference type="EC" id="2.7.13.3" evidence="3"/>
<evidence type="ECO:0000259" key="17">
    <source>
        <dbReference type="PROSITE" id="PS50894"/>
    </source>
</evidence>
<feature type="coiled-coil region" evidence="14">
    <location>
        <begin position="32"/>
        <end position="69"/>
    </location>
</feature>
<proteinExistence type="predicted"/>
<dbReference type="SMART" id="SM00387">
    <property type="entry name" value="HATPase_c"/>
    <property type="match status" value="1"/>
</dbReference>
<dbReference type="InterPro" id="IPR036641">
    <property type="entry name" value="HPT_dom_sf"/>
</dbReference>
<evidence type="ECO:0000313" key="19">
    <source>
        <dbReference type="Proteomes" id="UP001251948"/>
    </source>
</evidence>
<reference evidence="18" key="1">
    <citation type="submission" date="2023-07" db="EMBL/GenBank/DDBJ databases">
        <title>Comparative genomics of clinical Stenotrophomonas maltophilia isolates reveals regions of diversity which correlate with colonization and persistence in vivo.</title>
        <authorList>
            <person name="Mcdaniel M.S."/>
            <person name="Swords W.E."/>
            <person name="Sumpter N.A."/>
            <person name="Lindgren N.R."/>
            <person name="Billiot C.E."/>
        </authorList>
    </citation>
    <scope>NUCLEOTIDE SEQUENCE</scope>
    <source>
        <strain evidence="18">Ism4</strain>
    </source>
</reference>
<sequence length="733" mass="79020">MPLWGVLLVALGAAAITLLLLGLRLRARNLALAQLQRGHSALAAERDQLRRTTERQGQLEQQLLQAKQAAEAAVLAKGEFLATMSHEIRTPLNGILPMLELIARGPLGEDQRQMLATASASSQQLLRIVDDILDYSRLEAQALELEITSFNLRDLLDGVVQLMQRAADAKGLSLALQLDPAVRLPVRGDPVRLRQVLSNLLANAIKFTARGQVLLRVQRLGEGAAQHQLRFEIIDTGIGIDEVLQARLFQSFSQADASTTRLYGGTGLGLAICKRIIDLMQGHIGVQSTPGQGATFWFEIPLLKVPGDLPAMARPPAPLLLYSTDAILQARVERIAAHHGLQVQVLVQPAAVVERLRAPPRPGQPAPAWLLVDAHARRAGEATLQQALAERGEEDALQVLWLQDDAVAARPRQQRLPARFDDAALHALLAVPVAHARPAALLANAEDGMPAPTLPPLHLRVLLVEDNTVNRMVAEQLLRVFQCEVRNAADGEQALLALREGGVDVVLMDCQMPVLDGYAATRHWRAEETASGRLRLPIIAMTANAMAGDRERCLQAGMDDYLSKPIARATLHALLKRWGQRSVNAAASNPPGGDAPAIGRILPAEHGAALPGTKRQAAPQPVLDRDVLDELHAVIGESASQIVSVFLDDAPAMVQQLQQAAHNGDAPRMQAIAHSLKSSSANVGALSLSAVAQRIEHEARSDSLQRPAVAVALLVAEFARARVALTGYLAQHR</sequence>
<protein>
    <recommendedName>
        <fullName evidence="3">histidine kinase</fullName>
        <ecNumber evidence="3">2.7.13.3</ecNumber>
    </recommendedName>
</protein>
<dbReference type="PROSITE" id="PS50894">
    <property type="entry name" value="HPT"/>
    <property type="match status" value="1"/>
</dbReference>
<dbReference type="GO" id="GO:0005524">
    <property type="term" value="F:ATP binding"/>
    <property type="evidence" value="ECO:0007669"/>
    <property type="project" value="UniProtKB-KW"/>
</dbReference>
<dbReference type="Proteomes" id="UP001251948">
    <property type="component" value="Unassembled WGS sequence"/>
</dbReference>
<dbReference type="PROSITE" id="PS50109">
    <property type="entry name" value="HIS_KIN"/>
    <property type="match status" value="1"/>
</dbReference>
<dbReference type="PROSITE" id="PS50110">
    <property type="entry name" value="RESPONSE_REGULATORY"/>
    <property type="match status" value="1"/>
</dbReference>
<comment type="caution">
    <text evidence="18">The sequence shown here is derived from an EMBL/GenBank/DDBJ whole genome shotgun (WGS) entry which is preliminary data.</text>
</comment>
<evidence type="ECO:0000256" key="5">
    <source>
        <dbReference type="ARBA" id="ARBA00022553"/>
    </source>
</evidence>
<dbReference type="Pfam" id="PF00072">
    <property type="entry name" value="Response_reg"/>
    <property type="match status" value="1"/>
</dbReference>
<evidence type="ECO:0000256" key="8">
    <source>
        <dbReference type="ARBA" id="ARBA00022840"/>
    </source>
</evidence>
<evidence type="ECO:0000313" key="18">
    <source>
        <dbReference type="EMBL" id="MDT3467658.1"/>
    </source>
</evidence>
<organism evidence="18 19">
    <name type="scientific">Stenotrophomonas maltophilia</name>
    <name type="common">Pseudomonas maltophilia</name>
    <name type="synonym">Xanthomonas maltophilia</name>
    <dbReference type="NCBI Taxonomy" id="40324"/>
    <lineage>
        <taxon>Bacteria</taxon>
        <taxon>Pseudomonadati</taxon>
        <taxon>Pseudomonadota</taxon>
        <taxon>Gammaproteobacteria</taxon>
        <taxon>Lysobacterales</taxon>
        <taxon>Lysobacteraceae</taxon>
        <taxon>Stenotrophomonas</taxon>
        <taxon>Stenotrophomonas maltophilia group</taxon>
    </lineage>
</organism>
<dbReference type="SMART" id="SM00448">
    <property type="entry name" value="REC"/>
    <property type="match status" value="1"/>
</dbReference>
<dbReference type="SUPFAM" id="SSF52172">
    <property type="entry name" value="CheY-like"/>
    <property type="match status" value="1"/>
</dbReference>
<dbReference type="AlphaFoldDB" id="A0AAJ2J944"/>
<dbReference type="InterPro" id="IPR011006">
    <property type="entry name" value="CheY-like_superfamily"/>
</dbReference>